<dbReference type="EMBL" id="JACXVP010000012">
    <property type="protein sequence ID" value="KAG5572934.1"/>
    <property type="molecule type" value="Genomic_DNA"/>
</dbReference>
<dbReference type="PANTHER" id="PTHR33116">
    <property type="entry name" value="REVERSE TRANSCRIPTASE ZINC-BINDING DOMAIN-CONTAINING PROTEIN-RELATED-RELATED"/>
    <property type="match status" value="1"/>
</dbReference>
<dbReference type="Proteomes" id="UP000824120">
    <property type="component" value="Chromosome 12"/>
</dbReference>
<name>A0A9J5WDH1_SOLCO</name>
<organism evidence="1 2">
    <name type="scientific">Solanum commersonii</name>
    <name type="common">Commerson's wild potato</name>
    <name type="synonym">Commerson's nightshade</name>
    <dbReference type="NCBI Taxonomy" id="4109"/>
    <lineage>
        <taxon>Eukaryota</taxon>
        <taxon>Viridiplantae</taxon>
        <taxon>Streptophyta</taxon>
        <taxon>Embryophyta</taxon>
        <taxon>Tracheophyta</taxon>
        <taxon>Spermatophyta</taxon>
        <taxon>Magnoliopsida</taxon>
        <taxon>eudicotyledons</taxon>
        <taxon>Gunneridae</taxon>
        <taxon>Pentapetalae</taxon>
        <taxon>asterids</taxon>
        <taxon>lamiids</taxon>
        <taxon>Solanales</taxon>
        <taxon>Solanaceae</taxon>
        <taxon>Solanoideae</taxon>
        <taxon>Solaneae</taxon>
        <taxon>Solanum</taxon>
    </lineage>
</organism>
<proteinExistence type="predicted"/>
<comment type="caution">
    <text evidence="1">The sequence shown here is derived from an EMBL/GenBank/DDBJ whole genome shotgun (WGS) entry which is preliminary data.</text>
</comment>
<dbReference type="PANTHER" id="PTHR33116:SF84">
    <property type="entry name" value="RNA-DIRECTED DNA POLYMERASE"/>
    <property type="match status" value="1"/>
</dbReference>
<evidence type="ECO:0000313" key="1">
    <source>
        <dbReference type="EMBL" id="KAG5572934.1"/>
    </source>
</evidence>
<dbReference type="OrthoDB" id="1288152at2759"/>
<evidence type="ECO:0000313" key="2">
    <source>
        <dbReference type="Proteomes" id="UP000824120"/>
    </source>
</evidence>
<accession>A0A9J5WDH1</accession>
<dbReference type="AlphaFoldDB" id="A0A9J5WDH1"/>
<reference evidence="1 2" key="1">
    <citation type="submission" date="2020-09" db="EMBL/GenBank/DDBJ databases">
        <title>De no assembly of potato wild relative species, Solanum commersonii.</title>
        <authorList>
            <person name="Cho K."/>
        </authorList>
    </citation>
    <scope>NUCLEOTIDE SEQUENCE [LARGE SCALE GENOMIC DNA]</scope>
    <source>
        <strain evidence="1">LZ3.2</strain>
        <tissue evidence="1">Leaf</tissue>
    </source>
</reference>
<protein>
    <submittedName>
        <fullName evidence="1">Uncharacterized protein</fullName>
    </submittedName>
</protein>
<sequence>MIEEDEDEDEGESCASSDLFELDIFSPIGSIELSAYETTNIEPPKEIFDEVEGHMARFFWGSLEGKQIYCWSAWDKMTYTTDEGGLGLRRLQDVSESLNMKRWYWKFRTTYSLWSKFLNAKYCRFISPIAKPIMPTQSLIWKKMLRSRDKMEERILWKINGGNTNLWWDNWTNMGAVAHIIHLQDPPMNSKVVDIINNGVWNIERMHFP</sequence>
<gene>
    <name evidence="1" type="ORF">H5410_062700</name>
</gene>
<keyword evidence="2" id="KW-1185">Reference proteome</keyword>